<dbReference type="SUPFAM" id="SSF51069">
    <property type="entry name" value="Carbonic anhydrase"/>
    <property type="match status" value="1"/>
</dbReference>
<dbReference type="CDD" id="cd03124">
    <property type="entry name" value="alpha_CA_prokaryotic_like"/>
    <property type="match status" value="1"/>
</dbReference>
<dbReference type="PROSITE" id="PS51144">
    <property type="entry name" value="ALPHA_CA_2"/>
    <property type="match status" value="1"/>
</dbReference>
<proteinExistence type="inferred from homology"/>
<dbReference type="Pfam" id="PF00194">
    <property type="entry name" value="Carb_anhydrase"/>
    <property type="match status" value="1"/>
</dbReference>
<keyword evidence="8" id="KW-0732">Signal</keyword>
<evidence type="ECO:0000259" key="9">
    <source>
        <dbReference type="PROSITE" id="PS51144"/>
    </source>
</evidence>
<accession>A0A4P6X6K0</accession>
<feature type="chain" id="PRO_5020656374" description="carbonic anhydrase" evidence="8">
    <location>
        <begin position="40"/>
        <end position="365"/>
    </location>
</feature>
<keyword evidence="11" id="KW-1185">Reference proteome</keyword>
<dbReference type="PANTHER" id="PTHR18952:SF265">
    <property type="entry name" value="CARBONIC ANHYDRASE"/>
    <property type="match status" value="1"/>
</dbReference>
<feature type="compositionally biased region" description="Low complexity" evidence="7">
    <location>
        <begin position="36"/>
        <end position="45"/>
    </location>
</feature>
<keyword evidence="3" id="KW-0479">Metal-binding</keyword>
<dbReference type="SMART" id="SM01057">
    <property type="entry name" value="Carb_anhydrase"/>
    <property type="match status" value="1"/>
</dbReference>
<reference evidence="10 11" key="1">
    <citation type="submission" date="2019-03" db="EMBL/GenBank/DDBJ databases">
        <authorList>
            <person name="Sebastian G."/>
            <person name="Baumann P."/>
            <person name="Ruckert C."/>
            <person name="Kalinowski J."/>
            <person name="Nebel B."/>
            <person name="Takors R."/>
            <person name="Blombach B."/>
        </authorList>
    </citation>
    <scope>NUCLEOTIDE SEQUENCE [LARGE SCALE GENOMIC DNA]</scope>
    <source>
        <strain evidence="10 11">DSM 1084</strain>
    </source>
</reference>
<gene>
    <name evidence="10" type="primary">cah</name>
    <name evidence="10" type="ORF">HPF_20765</name>
</gene>
<protein>
    <recommendedName>
        <fullName evidence="2">carbonic anhydrase</fullName>
        <ecNumber evidence="2">4.2.1.1</ecNumber>
    </recommendedName>
</protein>
<evidence type="ECO:0000256" key="4">
    <source>
        <dbReference type="ARBA" id="ARBA00022833"/>
    </source>
</evidence>
<dbReference type="InterPro" id="IPR001148">
    <property type="entry name" value="CA_dom"/>
</dbReference>
<feature type="domain" description="Alpha-carbonic anhydrase" evidence="9">
    <location>
        <begin position="140"/>
        <end position="365"/>
    </location>
</feature>
<evidence type="ECO:0000313" key="10">
    <source>
        <dbReference type="EMBL" id="QBM30138.1"/>
    </source>
</evidence>
<dbReference type="InterPro" id="IPR023561">
    <property type="entry name" value="Carbonic_anhydrase_a-class"/>
</dbReference>
<evidence type="ECO:0000256" key="2">
    <source>
        <dbReference type="ARBA" id="ARBA00012925"/>
    </source>
</evidence>
<organism evidence="10 11">
    <name type="scientific">Hydrogenophaga pseudoflava</name>
    <name type="common">Pseudomonas carboxydoflava</name>
    <dbReference type="NCBI Taxonomy" id="47421"/>
    <lineage>
        <taxon>Bacteria</taxon>
        <taxon>Pseudomonadati</taxon>
        <taxon>Pseudomonadota</taxon>
        <taxon>Betaproteobacteria</taxon>
        <taxon>Burkholderiales</taxon>
        <taxon>Comamonadaceae</taxon>
        <taxon>Hydrogenophaga</taxon>
    </lineage>
</organism>
<evidence type="ECO:0000256" key="6">
    <source>
        <dbReference type="ARBA" id="ARBA00048348"/>
    </source>
</evidence>
<keyword evidence="4" id="KW-0862">Zinc</keyword>
<evidence type="ECO:0000256" key="3">
    <source>
        <dbReference type="ARBA" id="ARBA00022723"/>
    </source>
</evidence>
<comment type="similarity">
    <text evidence="1">Belongs to the alpha-carbonic anhydrase family.</text>
</comment>
<dbReference type="EMBL" id="CP037867">
    <property type="protein sequence ID" value="QBM30138.1"/>
    <property type="molecule type" value="Genomic_DNA"/>
</dbReference>
<dbReference type="GO" id="GO:0004089">
    <property type="term" value="F:carbonate dehydratase activity"/>
    <property type="evidence" value="ECO:0007669"/>
    <property type="project" value="UniProtKB-EC"/>
</dbReference>
<evidence type="ECO:0000313" key="11">
    <source>
        <dbReference type="Proteomes" id="UP000293912"/>
    </source>
</evidence>
<name>A0A4P6X6K0_HYDPS</name>
<dbReference type="KEGG" id="hpse:HPF_20765"/>
<dbReference type="RefSeq" id="WP_066155114.1">
    <property type="nucleotide sequence ID" value="NZ_CP037867.1"/>
</dbReference>
<evidence type="ECO:0000256" key="7">
    <source>
        <dbReference type="SAM" id="MobiDB-lite"/>
    </source>
</evidence>
<dbReference type="GO" id="GO:0008270">
    <property type="term" value="F:zinc ion binding"/>
    <property type="evidence" value="ECO:0007669"/>
    <property type="project" value="InterPro"/>
</dbReference>
<comment type="catalytic activity">
    <reaction evidence="6">
        <text>hydrogencarbonate + H(+) = CO2 + H2O</text>
        <dbReference type="Rhea" id="RHEA:10748"/>
        <dbReference type="ChEBI" id="CHEBI:15377"/>
        <dbReference type="ChEBI" id="CHEBI:15378"/>
        <dbReference type="ChEBI" id="CHEBI:16526"/>
        <dbReference type="ChEBI" id="CHEBI:17544"/>
        <dbReference type="EC" id="4.2.1.1"/>
    </reaction>
</comment>
<feature type="compositionally biased region" description="Low complexity" evidence="7">
    <location>
        <begin position="63"/>
        <end position="79"/>
    </location>
</feature>
<evidence type="ECO:0000256" key="1">
    <source>
        <dbReference type="ARBA" id="ARBA00010718"/>
    </source>
</evidence>
<feature type="region of interest" description="Disordered" evidence="7">
    <location>
        <begin position="36"/>
        <end position="86"/>
    </location>
</feature>
<dbReference type="AlphaFoldDB" id="A0A4P6X6K0"/>
<dbReference type="Proteomes" id="UP000293912">
    <property type="component" value="Chromosome"/>
</dbReference>
<dbReference type="Gene3D" id="3.10.200.10">
    <property type="entry name" value="Alpha carbonic anhydrase"/>
    <property type="match status" value="1"/>
</dbReference>
<dbReference type="PANTHER" id="PTHR18952">
    <property type="entry name" value="CARBONIC ANHYDRASE"/>
    <property type="match status" value="1"/>
</dbReference>
<feature type="signal peptide" evidence="8">
    <location>
        <begin position="1"/>
        <end position="39"/>
    </location>
</feature>
<evidence type="ECO:0000256" key="5">
    <source>
        <dbReference type="ARBA" id="ARBA00023239"/>
    </source>
</evidence>
<sequence precursor="true">MNRTAAHRPATPTLIRTALASALVMAAAWCLTAPGTARASDAPSHSAPPPAPIAMPVGTAKPGAQPRNAAATPAGATAAESRSDPQAVAAKIKAVLDKHRGTEVAPPANHQTADRVAKAIRNGHAAPEAHGSPASKGHDPHWSYEGAYGPEHWARVKPEFNVCAIGKRQSPVHIQETTTLQGPAEPLQFDYRPTGGSVVNNGHTIQVDLEPGNTLSVRGATYELLQFHFHHPSEERVNHRSFAMVAHLVHKNHEGQLAVVAVLIDPGAANGLINKVWTHMPLDSGDRVRLPAGLIDLRELLPADQRYYQFMGSLTTPPCTEGVLWNVLKTPVTVSREQLKLFSQIFPNNARPVQALNGRIVREAQ</sequence>
<dbReference type="InterPro" id="IPR041891">
    <property type="entry name" value="Alpha_CA_prokaryot-like"/>
</dbReference>
<evidence type="ECO:0000256" key="8">
    <source>
        <dbReference type="SAM" id="SignalP"/>
    </source>
</evidence>
<dbReference type="EC" id="4.2.1.1" evidence="2"/>
<dbReference type="InterPro" id="IPR036398">
    <property type="entry name" value="CA_dom_sf"/>
</dbReference>
<keyword evidence="5 10" id="KW-0456">Lyase</keyword>